<dbReference type="InterPro" id="IPR002645">
    <property type="entry name" value="STAS_dom"/>
</dbReference>
<evidence type="ECO:0000313" key="3">
    <source>
        <dbReference type="EMBL" id="MUB66905.1"/>
    </source>
</evidence>
<reference evidence="2" key="2">
    <citation type="submission" date="2022-01" db="EMBL/GenBank/DDBJ databases">
        <title>Novel bile acid biosynthetic pathways are enriched in the microbiome of centenarians.</title>
        <authorList>
            <person name="Sato Y."/>
            <person name="Atarashi K."/>
            <person name="Plichta R.D."/>
            <person name="Arai Y."/>
            <person name="Sasajima S."/>
            <person name="Kearney M.S."/>
            <person name="Suda W."/>
            <person name="Takeshita K."/>
            <person name="Sasaki T."/>
            <person name="Okamoto S."/>
            <person name="Skelly N.A."/>
            <person name="Okamura Y."/>
            <person name="Vlamakis H."/>
            <person name="Li Y."/>
            <person name="Tanoue T."/>
            <person name="Takei H."/>
            <person name="Nittono H."/>
            <person name="Narushima S."/>
            <person name="Irie J."/>
            <person name="Itoh H."/>
            <person name="Moriya K."/>
            <person name="Sugiura Y."/>
            <person name="Suematsu M."/>
            <person name="Moritoki N."/>
            <person name="Shibata S."/>
            <person name="Littman R.D."/>
            <person name="Fischbach A.M."/>
            <person name="Uwamino Y."/>
            <person name="Inoue T."/>
            <person name="Honda A."/>
            <person name="Hattori M."/>
            <person name="Murai T."/>
            <person name="Xavier J.R."/>
            <person name="Hirose N."/>
            <person name="Honda K."/>
        </authorList>
    </citation>
    <scope>NUCLEOTIDE SEQUENCE</scope>
    <source>
        <strain evidence="2">CE91-St55</strain>
    </source>
</reference>
<organism evidence="2 5">
    <name type="scientific">Hungatella hathewayi</name>
    <dbReference type="NCBI Taxonomy" id="154046"/>
    <lineage>
        <taxon>Bacteria</taxon>
        <taxon>Bacillati</taxon>
        <taxon>Bacillota</taxon>
        <taxon>Clostridia</taxon>
        <taxon>Lachnospirales</taxon>
        <taxon>Lachnospiraceae</taxon>
        <taxon>Hungatella</taxon>
    </lineage>
</organism>
<accession>A0A174XKC9</accession>
<dbReference type="InterPro" id="IPR036513">
    <property type="entry name" value="STAS_dom_sf"/>
</dbReference>
<dbReference type="EMBL" id="WNME01000037">
    <property type="protein sequence ID" value="MUB66905.1"/>
    <property type="molecule type" value="Genomic_DNA"/>
</dbReference>
<feature type="domain" description="STAS" evidence="1">
    <location>
        <begin position="13"/>
        <end position="104"/>
    </location>
</feature>
<dbReference type="Gene3D" id="3.30.750.24">
    <property type="entry name" value="STAS domain"/>
    <property type="match status" value="1"/>
</dbReference>
<evidence type="ECO:0000313" key="2">
    <source>
        <dbReference type="EMBL" id="GKH03253.1"/>
    </source>
</evidence>
<dbReference type="CDD" id="cd07043">
    <property type="entry name" value="STAS_anti-anti-sigma_factors"/>
    <property type="match status" value="1"/>
</dbReference>
<comment type="caution">
    <text evidence="2">The sequence shown here is derived from an EMBL/GenBank/DDBJ whole genome shotgun (WGS) entry which is preliminary data.</text>
</comment>
<evidence type="ECO:0000259" key="1">
    <source>
        <dbReference type="PROSITE" id="PS50801"/>
    </source>
</evidence>
<sequence length="104" mass="11477">MEILREKNGQKEVVTLVGKFDTNAAAEMEKILLDCIGEGIALEVEMAQASYICSAALRVFLKTQKEINKLPGSSMEILHCNQGVKDIFEITGFSGILTIKEDEK</sequence>
<name>A0A174XKC9_9FIRM</name>
<reference evidence="3 4" key="1">
    <citation type="submission" date="2019-09" db="EMBL/GenBank/DDBJ databases">
        <title>Draft genome sequencing of Hungatella hathewayi 123Y-2.</title>
        <authorList>
            <person name="Lv Q."/>
            <person name="Li S."/>
        </authorList>
    </citation>
    <scope>NUCLEOTIDE SEQUENCE [LARGE SCALE GENOMIC DNA]</scope>
    <source>
        <strain evidence="3 4">123Y-2</strain>
    </source>
</reference>
<protein>
    <submittedName>
        <fullName evidence="3">Anti-sigma factor antagonist</fullName>
    </submittedName>
</protein>
<dbReference type="Proteomes" id="UP000434223">
    <property type="component" value="Unassembled WGS sequence"/>
</dbReference>
<evidence type="ECO:0000313" key="4">
    <source>
        <dbReference type="Proteomes" id="UP000434223"/>
    </source>
</evidence>
<dbReference type="RefSeq" id="WP_022033465.1">
    <property type="nucleotide sequence ID" value="NZ_BQNJ01000002.1"/>
</dbReference>
<dbReference type="EMBL" id="BQNJ01000002">
    <property type="protein sequence ID" value="GKH03253.1"/>
    <property type="molecule type" value="Genomic_DNA"/>
</dbReference>
<dbReference type="Pfam" id="PF01740">
    <property type="entry name" value="STAS"/>
    <property type="match status" value="1"/>
</dbReference>
<dbReference type="SUPFAM" id="SSF52091">
    <property type="entry name" value="SpoIIaa-like"/>
    <property type="match status" value="1"/>
</dbReference>
<dbReference type="PANTHER" id="PTHR33495">
    <property type="entry name" value="ANTI-SIGMA FACTOR ANTAGONIST TM_1081-RELATED-RELATED"/>
    <property type="match status" value="1"/>
</dbReference>
<evidence type="ECO:0000313" key="5">
    <source>
        <dbReference type="Proteomes" id="UP001055091"/>
    </source>
</evidence>
<dbReference type="Proteomes" id="UP001055091">
    <property type="component" value="Unassembled WGS sequence"/>
</dbReference>
<dbReference type="OrthoDB" id="9794628at2"/>
<dbReference type="PROSITE" id="PS50801">
    <property type="entry name" value="STAS"/>
    <property type="match status" value="1"/>
</dbReference>
<dbReference type="GeneID" id="93150055"/>
<dbReference type="GO" id="GO:0043856">
    <property type="term" value="F:anti-sigma factor antagonist activity"/>
    <property type="evidence" value="ECO:0007669"/>
    <property type="project" value="TreeGrafter"/>
</dbReference>
<dbReference type="AlphaFoldDB" id="A0A174XKC9"/>
<proteinExistence type="predicted"/>
<gene>
    <name evidence="2" type="ORF">CE91St55_52340</name>
    <name evidence="3" type="ORF">GNE07_28215</name>
</gene>